<evidence type="ECO:0000313" key="1">
    <source>
        <dbReference type="EMBL" id="APX24700.1"/>
    </source>
</evidence>
<keyword evidence="2" id="KW-1185">Reference proteome</keyword>
<protein>
    <submittedName>
        <fullName evidence="1">Uncharacterized protein</fullName>
    </submittedName>
</protein>
<dbReference type="AlphaFoldDB" id="A0A1U7D9G2"/>
<organism evidence="1 2">
    <name type="scientific">Salipiger profundus</name>
    <dbReference type="NCBI Taxonomy" id="1229727"/>
    <lineage>
        <taxon>Bacteria</taxon>
        <taxon>Pseudomonadati</taxon>
        <taxon>Pseudomonadota</taxon>
        <taxon>Alphaproteobacteria</taxon>
        <taxon>Rhodobacterales</taxon>
        <taxon>Roseobacteraceae</taxon>
        <taxon>Salipiger</taxon>
    </lineage>
</organism>
<accession>A0A1U7D9G2</accession>
<dbReference type="KEGG" id="tpro:Ga0080559_TMP3904"/>
<name>A0A1U7D9G2_9RHOB</name>
<dbReference type="Proteomes" id="UP000186559">
    <property type="component" value="Chromosome"/>
</dbReference>
<sequence>MPPFLCRICGLLCVRALVCKAHLPAAARHRRVVSRTAETTACQPRAAEVITGSRRV</sequence>
<dbReference type="EMBL" id="CP014796">
    <property type="protein sequence ID" value="APX24700.1"/>
    <property type="molecule type" value="Genomic_DNA"/>
</dbReference>
<proteinExistence type="predicted"/>
<gene>
    <name evidence="1" type="ORF">Ga0080559_TMP3904</name>
</gene>
<reference evidence="1 2" key="1">
    <citation type="submission" date="2016-03" db="EMBL/GenBank/DDBJ databases">
        <title>Deep-sea bacteria in the southern Pacific.</title>
        <authorList>
            <person name="Tang K."/>
        </authorList>
    </citation>
    <scope>NUCLEOTIDE SEQUENCE [LARGE SCALE GENOMIC DNA]</scope>
    <source>
        <strain evidence="1 2">JLT2016</strain>
    </source>
</reference>
<evidence type="ECO:0000313" key="2">
    <source>
        <dbReference type="Proteomes" id="UP000186559"/>
    </source>
</evidence>